<sequence length="500" mass="55423">MGISEINLLFVLTSFTCVYYREEKKLCVYPYSAPMDPCFPDWNFEPDLLPFANQKRPSSTNEELMELVWQNGQVVMQSQTHRRPGMNHLGSQQLPQKSDTNDHHQNTDGSYANSSTLIQDDETVTWINYPIEDPFEVFCSPFFTADLPSPGPIQTVASKPAETMVRQRPLASQFGGARDVQECSSMTVGSSHCESNQVIGNDPDFSRASSNETDNTVGLIYSQLFTEDNIQQVAHEDKGRKKQTLVPTTITTTSSGGSESSFDGIDKSSAGPCGQKRKGRDTENSDCQRKADKLVSGSEKRPSTRRCRAAEVHNLSERRRRDRINEKMKALQELIPHCNKTDKASMLDEAIEYMKSLQLQLQVICTRSGMAAPIMFPAMQPYVSPMGMGLGPHQLAFNSIHQSLSMAPPNPNAMYQTLALNPMNFQNQMQTQSCLHEQFARYVGVHQLQQVAASQPMNMFSFIPQAHPNPQMNAVARGGSSMVQPSGGLSTGDASSGNKT</sequence>
<dbReference type="SMART" id="SM00353">
    <property type="entry name" value="HLH"/>
    <property type="match status" value="1"/>
</dbReference>
<feature type="compositionally biased region" description="Basic and acidic residues" evidence="5">
    <location>
        <begin position="280"/>
        <end position="308"/>
    </location>
</feature>
<evidence type="ECO:0000313" key="8">
    <source>
        <dbReference type="Proteomes" id="UP001345219"/>
    </source>
</evidence>
<dbReference type="Gene3D" id="4.10.280.10">
    <property type="entry name" value="Helix-loop-helix DNA-binding domain"/>
    <property type="match status" value="1"/>
</dbReference>
<dbReference type="AlphaFoldDB" id="A0AAN7KRT1"/>
<dbReference type="InterPro" id="IPR011598">
    <property type="entry name" value="bHLH_dom"/>
</dbReference>
<gene>
    <name evidence="7" type="ORF">SAY87_030436</name>
</gene>
<dbReference type="InterPro" id="IPR044273">
    <property type="entry name" value="PIF3-like"/>
</dbReference>
<feature type="region of interest" description="Disordered" evidence="5">
    <location>
        <begin position="476"/>
        <end position="500"/>
    </location>
</feature>
<reference evidence="7 8" key="1">
    <citation type="journal article" date="2023" name="Hortic Res">
        <title>Pangenome of water caltrop reveals structural variations and asymmetric subgenome divergence after allopolyploidization.</title>
        <authorList>
            <person name="Zhang X."/>
            <person name="Chen Y."/>
            <person name="Wang L."/>
            <person name="Yuan Y."/>
            <person name="Fang M."/>
            <person name="Shi L."/>
            <person name="Lu R."/>
            <person name="Comes H.P."/>
            <person name="Ma Y."/>
            <person name="Chen Y."/>
            <person name="Huang G."/>
            <person name="Zhou Y."/>
            <person name="Zheng Z."/>
            <person name="Qiu Y."/>
        </authorList>
    </citation>
    <scope>NUCLEOTIDE SEQUENCE [LARGE SCALE GENOMIC DNA]</scope>
    <source>
        <tissue evidence="7">Roots</tissue>
    </source>
</reference>
<dbReference type="Proteomes" id="UP001345219">
    <property type="component" value="Chromosome 24"/>
</dbReference>
<keyword evidence="8" id="KW-1185">Reference proteome</keyword>
<organism evidence="7 8">
    <name type="scientific">Trapa incisa</name>
    <dbReference type="NCBI Taxonomy" id="236973"/>
    <lineage>
        <taxon>Eukaryota</taxon>
        <taxon>Viridiplantae</taxon>
        <taxon>Streptophyta</taxon>
        <taxon>Embryophyta</taxon>
        <taxon>Tracheophyta</taxon>
        <taxon>Spermatophyta</taxon>
        <taxon>Magnoliopsida</taxon>
        <taxon>eudicotyledons</taxon>
        <taxon>Gunneridae</taxon>
        <taxon>Pentapetalae</taxon>
        <taxon>rosids</taxon>
        <taxon>malvids</taxon>
        <taxon>Myrtales</taxon>
        <taxon>Lythraceae</taxon>
        <taxon>Trapa</taxon>
    </lineage>
</organism>
<name>A0AAN7KRT1_9MYRT</name>
<feature type="compositionally biased region" description="Polar residues" evidence="5">
    <location>
        <begin position="89"/>
        <end position="98"/>
    </location>
</feature>
<dbReference type="GO" id="GO:0005634">
    <property type="term" value="C:nucleus"/>
    <property type="evidence" value="ECO:0007669"/>
    <property type="project" value="UniProtKB-SubCell"/>
</dbReference>
<proteinExistence type="predicted"/>
<comment type="caution">
    <text evidence="7">The sequence shown here is derived from an EMBL/GenBank/DDBJ whole genome shotgun (WGS) entry which is preliminary data.</text>
</comment>
<keyword evidence="2" id="KW-0805">Transcription regulation</keyword>
<dbReference type="GO" id="GO:0010017">
    <property type="term" value="P:red or far-red light signaling pathway"/>
    <property type="evidence" value="ECO:0007669"/>
    <property type="project" value="UniProtKB-ARBA"/>
</dbReference>
<dbReference type="InterPro" id="IPR047265">
    <property type="entry name" value="PIF1-like_bHLH"/>
</dbReference>
<dbReference type="InterPro" id="IPR036638">
    <property type="entry name" value="HLH_DNA-bd_sf"/>
</dbReference>
<dbReference type="GO" id="GO:0046983">
    <property type="term" value="F:protein dimerization activity"/>
    <property type="evidence" value="ECO:0007669"/>
    <property type="project" value="InterPro"/>
</dbReference>
<dbReference type="GO" id="GO:0003700">
    <property type="term" value="F:DNA-binding transcription factor activity"/>
    <property type="evidence" value="ECO:0007669"/>
    <property type="project" value="InterPro"/>
</dbReference>
<keyword evidence="3" id="KW-0804">Transcription</keyword>
<evidence type="ECO:0000259" key="6">
    <source>
        <dbReference type="PROSITE" id="PS50888"/>
    </source>
</evidence>
<dbReference type="EMBL" id="JAXIOK010000005">
    <property type="protein sequence ID" value="KAK4769904.1"/>
    <property type="molecule type" value="Genomic_DNA"/>
</dbReference>
<protein>
    <recommendedName>
        <fullName evidence="6">BHLH domain-containing protein</fullName>
    </recommendedName>
</protein>
<evidence type="ECO:0000256" key="2">
    <source>
        <dbReference type="ARBA" id="ARBA00023015"/>
    </source>
</evidence>
<feature type="compositionally biased region" description="Low complexity" evidence="5">
    <location>
        <begin position="248"/>
        <end position="261"/>
    </location>
</feature>
<evidence type="ECO:0000256" key="1">
    <source>
        <dbReference type="ARBA" id="ARBA00004123"/>
    </source>
</evidence>
<dbReference type="FunFam" id="4.10.280.10:FF:000004">
    <property type="entry name" value="Basic helix-loop-helix transcription factor"/>
    <property type="match status" value="1"/>
</dbReference>
<comment type="subcellular location">
    <subcellularLocation>
        <location evidence="1">Nucleus</location>
    </subcellularLocation>
</comment>
<evidence type="ECO:0000256" key="5">
    <source>
        <dbReference type="SAM" id="MobiDB-lite"/>
    </source>
</evidence>
<dbReference type="Pfam" id="PF00010">
    <property type="entry name" value="HLH"/>
    <property type="match status" value="1"/>
</dbReference>
<feature type="region of interest" description="Disordered" evidence="5">
    <location>
        <begin position="83"/>
        <end position="115"/>
    </location>
</feature>
<evidence type="ECO:0000256" key="4">
    <source>
        <dbReference type="ARBA" id="ARBA00023242"/>
    </source>
</evidence>
<evidence type="ECO:0000313" key="7">
    <source>
        <dbReference type="EMBL" id="KAK4769904.1"/>
    </source>
</evidence>
<dbReference type="PROSITE" id="PS50888">
    <property type="entry name" value="BHLH"/>
    <property type="match status" value="1"/>
</dbReference>
<dbReference type="PANTHER" id="PTHR46807">
    <property type="entry name" value="TRANSCRIPTION FACTOR PIF3"/>
    <property type="match status" value="1"/>
</dbReference>
<accession>A0AAN7KRT1</accession>
<dbReference type="CDD" id="cd11445">
    <property type="entry name" value="bHLH_AtPIF_like"/>
    <property type="match status" value="1"/>
</dbReference>
<dbReference type="PANTHER" id="PTHR46807:SF7">
    <property type="entry name" value="BHLH DOMAIN-CONTAINING PROTEIN"/>
    <property type="match status" value="1"/>
</dbReference>
<dbReference type="SUPFAM" id="SSF47459">
    <property type="entry name" value="HLH, helix-loop-helix DNA-binding domain"/>
    <property type="match status" value="1"/>
</dbReference>
<feature type="compositionally biased region" description="Polar residues" evidence="5">
    <location>
        <begin position="481"/>
        <end position="500"/>
    </location>
</feature>
<keyword evidence="4" id="KW-0539">Nucleus</keyword>
<feature type="domain" description="BHLH" evidence="6">
    <location>
        <begin position="308"/>
        <end position="357"/>
    </location>
</feature>
<evidence type="ECO:0000256" key="3">
    <source>
        <dbReference type="ARBA" id="ARBA00023163"/>
    </source>
</evidence>
<feature type="region of interest" description="Disordered" evidence="5">
    <location>
        <begin position="234"/>
        <end position="308"/>
    </location>
</feature>